<evidence type="ECO:0008006" key="4">
    <source>
        <dbReference type="Google" id="ProtNLM"/>
    </source>
</evidence>
<dbReference type="Proteomes" id="UP000176682">
    <property type="component" value="Unassembled WGS sequence"/>
</dbReference>
<name>A0A1F5FBA9_9BACT</name>
<evidence type="ECO:0000256" key="1">
    <source>
        <dbReference type="SAM" id="Phobius"/>
    </source>
</evidence>
<protein>
    <recommendedName>
        <fullName evidence="4">Phage holin family protein</fullName>
    </recommendedName>
</protein>
<dbReference type="PANTHER" id="PTHR37309">
    <property type="entry name" value="SLR0284 PROTEIN"/>
    <property type="match status" value="1"/>
</dbReference>
<comment type="caution">
    <text evidence="2">The sequence shown here is derived from an EMBL/GenBank/DDBJ whole genome shotgun (WGS) entry which is preliminary data.</text>
</comment>
<gene>
    <name evidence="2" type="ORF">A2368_02450</name>
</gene>
<feature type="transmembrane region" description="Helical" evidence="1">
    <location>
        <begin position="60"/>
        <end position="79"/>
    </location>
</feature>
<dbReference type="PANTHER" id="PTHR37309:SF1">
    <property type="entry name" value="SLR0284 PROTEIN"/>
    <property type="match status" value="1"/>
</dbReference>
<sequence>MFKQLLINAVAFLVISYLVPGVRISSLETLLVVAVVYGLVNMLLKPLLILLTLPINIMTLGLFTFVINAIILLLVARIVPGFMIAGWWTALIAAVLMAIVNMFLGQLK</sequence>
<evidence type="ECO:0000313" key="3">
    <source>
        <dbReference type="Proteomes" id="UP000176682"/>
    </source>
</evidence>
<proteinExistence type="predicted"/>
<feature type="transmembrane region" description="Helical" evidence="1">
    <location>
        <begin position="31"/>
        <end position="53"/>
    </location>
</feature>
<dbReference type="EMBL" id="MFAM01000065">
    <property type="protein sequence ID" value="OGD76900.1"/>
    <property type="molecule type" value="Genomic_DNA"/>
</dbReference>
<accession>A0A1F5FBA9</accession>
<organism evidence="2 3">
    <name type="scientific">Candidatus Collierbacteria bacterium RIFOXYB1_FULL_49_13</name>
    <dbReference type="NCBI Taxonomy" id="1817728"/>
    <lineage>
        <taxon>Bacteria</taxon>
        <taxon>Candidatus Collieribacteriota</taxon>
    </lineage>
</organism>
<keyword evidence="1" id="KW-1133">Transmembrane helix</keyword>
<keyword evidence="1" id="KW-0812">Transmembrane</keyword>
<keyword evidence="1" id="KW-0472">Membrane</keyword>
<feature type="transmembrane region" description="Helical" evidence="1">
    <location>
        <begin position="85"/>
        <end position="104"/>
    </location>
</feature>
<dbReference type="Pfam" id="PF04020">
    <property type="entry name" value="Phage_holin_4_2"/>
    <property type="match status" value="1"/>
</dbReference>
<dbReference type="AlphaFoldDB" id="A0A1F5FBA9"/>
<reference evidence="2 3" key="1">
    <citation type="journal article" date="2016" name="Nat. Commun.">
        <title>Thousands of microbial genomes shed light on interconnected biogeochemical processes in an aquifer system.</title>
        <authorList>
            <person name="Anantharaman K."/>
            <person name="Brown C.T."/>
            <person name="Hug L.A."/>
            <person name="Sharon I."/>
            <person name="Castelle C.J."/>
            <person name="Probst A.J."/>
            <person name="Thomas B.C."/>
            <person name="Singh A."/>
            <person name="Wilkins M.J."/>
            <person name="Karaoz U."/>
            <person name="Brodie E.L."/>
            <person name="Williams K.H."/>
            <person name="Hubbard S.S."/>
            <person name="Banfield J.F."/>
        </authorList>
    </citation>
    <scope>NUCLEOTIDE SEQUENCE [LARGE SCALE GENOMIC DNA]</scope>
</reference>
<dbReference type="InterPro" id="IPR007165">
    <property type="entry name" value="Phage_holin_4_2"/>
</dbReference>
<evidence type="ECO:0000313" key="2">
    <source>
        <dbReference type="EMBL" id="OGD76900.1"/>
    </source>
</evidence>